<dbReference type="Gene3D" id="2.40.50.140">
    <property type="entry name" value="Nucleic acid-binding proteins"/>
    <property type="match status" value="3"/>
</dbReference>
<dbReference type="SMART" id="SM00316">
    <property type="entry name" value="S1"/>
    <property type="match status" value="3"/>
</dbReference>
<evidence type="ECO:0000313" key="6">
    <source>
        <dbReference type="Proteomes" id="UP001432039"/>
    </source>
</evidence>
<accession>A0ABZ1TP95</accession>
<dbReference type="PROSITE" id="PS50126">
    <property type="entry name" value="S1"/>
    <property type="match status" value="3"/>
</dbReference>
<keyword evidence="3" id="KW-0687">Ribonucleoprotein</keyword>
<keyword evidence="2" id="KW-0689">Ribosomal protein</keyword>
<dbReference type="PANTHER" id="PTHR10724:SF7">
    <property type="entry name" value="SMALL RIBOSOMAL SUBUNIT PROTEIN BS1C"/>
    <property type="match status" value="1"/>
</dbReference>
<dbReference type="CDD" id="cd00164">
    <property type="entry name" value="S1_like"/>
    <property type="match status" value="1"/>
</dbReference>
<evidence type="ECO:0000256" key="1">
    <source>
        <dbReference type="ARBA" id="ARBA00006767"/>
    </source>
</evidence>
<sequence length="282" mass="30815">MAGASDDEDSRRFLAALQVGDLCSGTVAEVSRGVSVTLDGFAARPLGFVGPLDLSWGQGPVAVVEVGQRITSEVTSIDLDQGRARLSRAAMEHPELWAFLKSLRVGEMLSGKIASIERFGIFVALDDGPEHPVFPGVGFITIPELSWRRFETASDVVQVGQRVSCEFLQFDTWNGEARLSLRATQPDPFQAFAEGTMVGQTLRGRVTKLVPFGVFVQVTPDIEGLVHLQELTWTPVEAPETVVQVGDKITVVVTEVDRERRRLALSRRQASATRVPGHPRRP</sequence>
<dbReference type="SUPFAM" id="SSF50249">
    <property type="entry name" value="Nucleic acid-binding proteins"/>
    <property type="match status" value="3"/>
</dbReference>
<dbReference type="InterPro" id="IPR003029">
    <property type="entry name" value="S1_domain"/>
</dbReference>
<dbReference type="InterPro" id="IPR050437">
    <property type="entry name" value="Ribos_protein_bS1-like"/>
</dbReference>
<dbReference type="PANTHER" id="PTHR10724">
    <property type="entry name" value="30S RIBOSOMAL PROTEIN S1"/>
    <property type="match status" value="1"/>
</dbReference>
<reference evidence="5" key="1">
    <citation type="submission" date="2022-10" db="EMBL/GenBank/DDBJ databases">
        <title>The complete genomes of actinobacterial strains from the NBC collection.</title>
        <authorList>
            <person name="Joergensen T.S."/>
            <person name="Alvarez Arevalo M."/>
            <person name="Sterndorff E.B."/>
            <person name="Faurdal D."/>
            <person name="Vuksanovic O."/>
            <person name="Mourched A.-S."/>
            <person name="Charusanti P."/>
            <person name="Shaw S."/>
            <person name="Blin K."/>
            <person name="Weber T."/>
        </authorList>
    </citation>
    <scope>NUCLEOTIDE SEQUENCE</scope>
    <source>
        <strain evidence="5">NBC_00248</strain>
    </source>
</reference>
<dbReference type="InterPro" id="IPR012340">
    <property type="entry name" value="NA-bd_OB-fold"/>
</dbReference>
<feature type="domain" description="S1 motif" evidence="4">
    <location>
        <begin position="106"/>
        <end position="182"/>
    </location>
</feature>
<feature type="domain" description="S1 motif" evidence="4">
    <location>
        <begin position="20"/>
        <end position="89"/>
    </location>
</feature>
<keyword evidence="6" id="KW-1185">Reference proteome</keyword>
<proteinExistence type="inferred from homology"/>
<dbReference type="Proteomes" id="UP001432039">
    <property type="component" value="Chromosome"/>
</dbReference>
<evidence type="ECO:0000313" key="5">
    <source>
        <dbReference type="EMBL" id="WUQ17674.1"/>
    </source>
</evidence>
<evidence type="ECO:0000256" key="3">
    <source>
        <dbReference type="ARBA" id="ARBA00023274"/>
    </source>
</evidence>
<dbReference type="EMBL" id="CP108090">
    <property type="protein sequence ID" value="WUQ17674.1"/>
    <property type="molecule type" value="Genomic_DNA"/>
</dbReference>
<name>A0ABZ1TP95_STRVG</name>
<protein>
    <submittedName>
        <fullName evidence="5">S1 RNA-binding domain-containing protein</fullName>
    </submittedName>
</protein>
<evidence type="ECO:0000259" key="4">
    <source>
        <dbReference type="PROSITE" id="PS50126"/>
    </source>
</evidence>
<comment type="similarity">
    <text evidence="1">Belongs to the bacterial ribosomal protein bS1 family.</text>
</comment>
<feature type="domain" description="S1 motif" evidence="4">
    <location>
        <begin position="199"/>
        <end position="268"/>
    </location>
</feature>
<evidence type="ECO:0000256" key="2">
    <source>
        <dbReference type="ARBA" id="ARBA00022980"/>
    </source>
</evidence>
<dbReference type="Pfam" id="PF00575">
    <property type="entry name" value="S1"/>
    <property type="match status" value="2"/>
</dbReference>
<organism evidence="5 6">
    <name type="scientific">Streptomyces virginiae</name>
    <name type="common">Streptomyces cinnamonensis</name>
    <dbReference type="NCBI Taxonomy" id="1961"/>
    <lineage>
        <taxon>Bacteria</taxon>
        <taxon>Bacillati</taxon>
        <taxon>Actinomycetota</taxon>
        <taxon>Actinomycetes</taxon>
        <taxon>Kitasatosporales</taxon>
        <taxon>Streptomycetaceae</taxon>
        <taxon>Streptomyces</taxon>
    </lineage>
</organism>
<gene>
    <name evidence="5" type="ORF">OG517_03180</name>
</gene>